<keyword evidence="6" id="KW-1185">Reference proteome</keyword>
<evidence type="ECO:0000256" key="2">
    <source>
        <dbReference type="SAM" id="Phobius"/>
    </source>
</evidence>
<feature type="signal peptide" evidence="3">
    <location>
        <begin position="1"/>
        <end position="22"/>
    </location>
</feature>
<feature type="region of interest" description="Disordered" evidence="1">
    <location>
        <begin position="337"/>
        <end position="357"/>
    </location>
</feature>
<reference evidence="5 6" key="1">
    <citation type="journal article" date="2006" name="Science">
        <title>Phytophthora genome sequences uncover evolutionary origins and mechanisms of pathogenesis.</title>
        <authorList>
            <person name="Tyler B.M."/>
            <person name="Tripathy S."/>
            <person name="Zhang X."/>
            <person name="Dehal P."/>
            <person name="Jiang R.H."/>
            <person name="Aerts A."/>
            <person name="Arredondo F.D."/>
            <person name="Baxter L."/>
            <person name="Bensasson D."/>
            <person name="Beynon J.L."/>
            <person name="Chapman J."/>
            <person name="Damasceno C.M."/>
            <person name="Dorrance A.E."/>
            <person name="Dou D."/>
            <person name="Dickerman A.W."/>
            <person name="Dubchak I.L."/>
            <person name="Garbelotto M."/>
            <person name="Gijzen M."/>
            <person name="Gordon S.G."/>
            <person name="Govers F."/>
            <person name="Grunwald N.J."/>
            <person name="Huang W."/>
            <person name="Ivors K.L."/>
            <person name="Jones R.W."/>
            <person name="Kamoun S."/>
            <person name="Krampis K."/>
            <person name="Lamour K.H."/>
            <person name="Lee M.K."/>
            <person name="McDonald W.H."/>
            <person name="Medina M."/>
            <person name="Meijer H.J."/>
            <person name="Nordberg E.K."/>
            <person name="Maclean D.J."/>
            <person name="Ospina-Giraldo M.D."/>
            <person name="Morris P.F."/>
            <person name="Phuntumart V."/>
            <person name="Putnam N.H."/>
            <person name="Rash S."/>
            <person name="Rose J.K."/>
            <person name="Sakihama Y."/>
            <person name="Salamov A.A."/>
            <person name="Savidor A."/>
            <person name="Scheuring C.F."/>
            <person name="Smith B.M."/>
            <person name="Sobral B.W."/>
            <person name="Terry A."/>
            <person name="Torto-Alalibo T.A."/>
            <person name="Win J."/>
            <person name="Xu Z."/>
            <person name="Zhang H."/>
            <person name="Grigoriev I.V."/>
            <person name="Rokhsar D.S."/>
            <person name="Boore J.L."/>
        </authorList>
    </citation>
    <scope>NUCLEOTIDE SEQUENCE [LARGE SCALE GENOMIC DNA]</scope>
    <source>
        <strain evidence="5 6">P6497</strain>
    </source>
</reference>
<dbReference type="RefSeq" id="XP_009525554.1">
    <property type="nucleotide sequence ID" value="XM_009527259.1"/>
</dbReference>
<dbReference type="PROSITE" id="PS50011">
    <property type="entry name" value="PROTEIN_KINASE_DOM"/>
    <property type="match status" value="1"/>
</dbReference>
<feature type="region of interest" description="Disordered" evidence="1">
    <location>
        <begin position="719"/>
        <end position="753"/>
    </location>
</feature>
<evidence type="ECO:0000259" key="4">
    <source>
        <dbReference type="PROSITE" id="PS50011"/>
    </source>
</evidence>
<dbReference type="CDD" id="cd13999">
    <property type="entry name" value="STKc_MAP3K-like"/>
    <property type="match status" value="1"/>
</dbReference>
<dbReference type="Gene3D" id="3.80.10.10">
    <property type="entry name" value="Ribonuclease Inhibitor"/>
    <property type="match status" value="1"/>
</dbReference>
<dbReference type="SUPFAM" id="SSF52058">
    <property type="entry name" value="L domain-like"/>
    <property type="match status" value="1"/>
</dbReference>
<dbReference type="PRINTS" id="PR00109">
    <property type="entry name" value="TYRKINASE"/>
</dbReference>
<dbReference type="InterPro" id="IPR051681">
    <property type="entry name" value="Ser/Thr_Kinases-Pseudokinases"/>
</dbReference>
<evidence type="ECO:0000313" key="6">
    <source>
        <dbReference type="Proteomes" id="UP000002640"/>
    </source>
</evidence>
<dbReference type="KEGG" id="psoj:PHYSODRAFT_262540"/>
<dbReference type="InterPro" id="IPR032675">
    <property type="entry name" value="LRR_dom_sf"/>
</dbReference>
<dbReference type="SMART" id="SM00220">
    <property type="entry name" value="S_TKc"/>
    <property type="match status" value="1"/>
</dbReference>
<dbReference type="Proteomes" id="UP000002640">
    <property type="component" value="Unassembled WGS sequence"/>
</dbReference>
<dbReference type="Pfam" id="PF07714">
    <property type="entry name" value="PK_Tyr_Ser-Thr"/>
    <property type="match status" value="1"/>
</dbReference>
<evidence type="ECO:0000256" key="3">
    <source>
        <dbReference type="SAM" id="SignalP"/>
    </source>
</evidence>
<dbReference type="GO" id="GO:0005524">
    <property type="term" value="F:ATP binding"/>
    <property type="evidence" value="ECO:0007669"/>
    <property type="project" value="InterPro"/>
</dbReference>
<feature type="compositionally biased region" description="Polar residues" evidence="1">
    <location>
        <begin position="719"/>
        <end position="729"/>
    </location>
</feature>
<dbReference type="SUPFAM" id="SSF56112">
    <property type="entry name" value="Protein kinase-like (PK-like)"/>
    <property type="match status" value="1"/>
</dbReference>
<dbReference type="Gene3D" id="1.10.510.10">
    <property type="entry name" value="Transferase(Phosphotransferase) domain 1"/>
    <property type="match status" value="1"/>
</dbReference>
<organism evidence="5 6">
    <name type="scientific">Phytophthora sojae (strain P6497)</name>
    <name type="common">Soybean stem and root rot agent</name>
    <name type="synonym">Phytophthora megasperma f. sp. glycines</name>
    <dbReference type="NCBI Taxonomy" id="1094619"/>
    <lineage>
        <taxon>Eukaryota</taxon>
        <taxon>Sar</taxon>
        <taxon>Stramenopiles</taxon>
        <taxon>Oomycota</taxon>
        <taxon>Peronosporomycetes</taxon>
        <taxon>Peronosporales</taxon>
        <taxon>Peronosporaceae</taxon>
        <taxon>Phytophthora</taxon>
    </lineage>
</organism>
<feature type="chain" id="PRO_5003472360" description="Protein kinase domain-containing protein" evidence="3">
    <location>
        <begin position="23"/>
        <end position="776"/>
    </location>
</feature>
<evidence type="ECO:0000313" key="5">
    <source>
        <dbReference type="EMBL" id="EGZ16496.1"/>
    </source>
</evidence>
<dbReference type="EMBL" id="JH159154">
    <property type="protein sequence ID" value="EGZ16496.1"/>
    <property type="molecule type" value="Genomic_DNA"/>
</dbReference>
<dbReference type="InParanoid" id="G4ZDX1"/>
<dbReference type="GO" id="GO:0004674">
    <property type="term" value="F:protein serine/threonine kinase activity"/>
    <property type="evidence" value="ECO:0007669"/>
    <property type="project" value="TreeGrafter"/>
</dbReference>
<dbReference type="PROSITE" id="PS00108">
    <property type="entry name" value="PROTEIN_KINASE_ST"/>
    <property type="match status" value="1"/>
</dbReference>
<accession>G4ZDX1</accession>
<sequence length="776" mass="83766">MHAVLRTLAACALLLLTARSEAASCDTAGTVVLMSGSDNTQAVVVDADCSETEVDVSKNTLTASSMGIQKVLSAPDVKTIDLSLNNISSVALTDLTTLNKLTLTSNIFTSFSKLAIPDSVTNLDLSWNDIASFDGMSLPDTMTQLFLGGNPITSVAGVTFPSSLTLLYIHNLKLSTLKGATFPDSVQYLSLVQSGLSSLSGVSFPDSLQYIDFSYNTITSMPDGFPSTVIQITATNNMIAELYKYSFPSSVTTLNFSGNPIESIRGVSFPLALSKLDLGSNEITNFEISRSDYSTFKDLDMFNAVVAQTSCSTSGAELVAVSGYSICVISDELFESTYGNSSSKSSSSAESASTTPISNSNGNSTILIVVICMAAVLAVALAAFAFRTYRVRQTKDVSGRDVGDNFFANNTLMDTASHSGRGNHPSNPSNQQNSASYNTIFSGGKITMMGGTAIESALVKYRVPANEVQIERSIAKGGFGIVFLATYQSRPVVVKKILPEKAADDRCLSAFIEEIKLISSLSHAKIVRFIGVSWSMLSDMAVLMEYMPNGDLDMLLKQQHERQEMYPKEFDWYQNSSVLPAKAAIALDVLEAIVYLHSFPSPIIHRDLKSKNVLLSASYEAKLSDFGVSREWQVDTTMTAGIGTMAWIAPEVLRGERYTEMADIYSFGVILSELATCIKPFEGVTNALIVLKVTSEEKPDLGTNCPEDIRELADRCLSFNPNDRPSASQVPRRKREEGGEQSERKRRRGSSISMSARAAPTFLGSVISKSVKKACV</sequence>
<protein>
    <recommendedName>
        <fullName evidence="4">Protein kinase domain-containing protein</fullName>
    </recommendedName>
</protein>
<dbReference type="PANTHER" id="PTHR44329">
    <property type="entry name" value="SERINE/THREONINE-PROTEIN KINASE TNNI3K-RELATED"/>
    <property type="match status" value="1"/>
</dbReference>
<proteinExistence type="predicted"/>
<feature type="compositionally biased region" description="Low complexity" evidence="1">
    <location>
        <begin position="341"/>
        <end position="353"/>
    </location>
</feature>
<dbReference type="AlphaFoldDB" id="G4ZDX1"/>
<keyword evidence="2" id="KW-1133">Transmembrane helix</keyword>
<feature type="compositionally biased region" description="Basic and acidic residues" evidence="1">
    <location>
        <begin position="734"/>
        <end position="743"/>
    </location>
</feature>
<dbReference type="InterPro" id="IPR011009">
    <property type="entry name" value="Kinase-like_dom_sf"/>
</dbReference>
<keyword evidence="3" id="KW-0732">Signal</keyword>
<dbReference type="STRING" id="1094619.G4ZDX1"/>
<keyword evidence="2" id="KW-0812">Transmembrane</keyword>
<feature type="domain" description="Protein kinase" evidence="4">
    <location>
        <begin position="468"/>
        <end position="736"/>
    </location>
</feature>
<dbReference type="SMART" id="SM00365">
    <property type="entry name" value="LRR_SD22"/>
    <property type="match status" value="5"/>
</dbReference>
<dbReference type="OMA" id="GMSLPDT"/>
<evidence type="ECO:0000256" key="1">
    <source>
        <dbReference type="SAM" id="MobiDB-lite"/>
    </source>
</evidence>
<keyword evidence="2" id="KW-0472">Membrane</keyword>
<name>G4ZDX1_PHYSP</name>
<dbReference type="InterPro" id="IPR000719">
    <property type="entry name" value="Prot_kinase_dom"/>
</dbReference>
<dbReference type="InterPro" id="IPR001245">
    <property type="entry name" value="Ser-Thr/Tyr_kinase_cat_dom"/>
</dbReference>
<dbReference type="GeneID" id="20639392"/>
<feature type="transmembrane region" description="Helical" evidence="2">
    <location>
        <begin position="366"/>
        <end position="386"/>
    </location>
</feature>
<gene>
    <name evidence="5" type="ORF">PHYSODRAFT_262540</name>
</gene>
<dbReference type="InterPro" id="IPR008271">
    <property type="entry name" value="Ser/Thr_kinase_AS"/>
</dbReference>
<dbReference type="PANTHER" id="PTHR44329:SF214">
    <property type="entry name" value="PROTEIN KINASE DOMAIN-CONTAINING PROTEIN"/>
    <property type="match status" value="1"/>
</dbReference>
<dbReference type="SMR" id="G4ZDX1"/>